<dbReference type="Pfam" id="PF13442">
    <property type="entry name" value="Cytochrome_CBB3"/>
    <property type="match status" value="1"/>
</dbReference>
<geneLocation type="plasmid" evidence="12">
    <name>pDson04</name>
</geneLocation>
<keyword evidence="2" id="KW-0813">Transport</keyword>
<feature type="chain" id="PRO_5043369547" evidence="10">
    <location>
        <begin position="20"/>
        <end position="225"/>
    </location>
</feature>
<dbReference type="PANTHER" id="PTHR33751">
    <property type="entry name" value="CBB3-TYPE CYTOCHROME C OXIDASE SUBUNIT FIXP"/>
    <property type="match status" value="1"/>
</dbReference>
<comment type="PTM">
    <text evidence="8">Binds 2 heme c groups covalently per subunit.</text>
</comment>
<dbReference type="InterPro" id="IPR009056">
    <property type="entry name" value="Cyt_c-like_dom"/>
</dbReference>
<dbReference type="RefSeq" id="WP_350240720.1">
    <property type="nucleotide sequence ID" value="NZ_CP158296.1"/>
</dbReference>
<dbReference type="EMBL" id="CP158296">
    <property type="protein sequence ID" value="XBV83315.1"/>
    <property type="molecule type" value="Genomic_DNA"/>
</dbReference>
<keyword evidence="6" id="KW-0249">Electron transport</keyword>
<evidence type="ECO:0000256" key="7">
    <source>
        <dbReference type="ARBA" id="ARBA00023004"/>
    </source>
</evidence>
<feature type="binding site" description="covalent" evidence="8">
    <location>
        <position position="148"/>
    </location>
    <ligand>
        <name>heme c</name>
        <dbReference type="ChEBI" id="CHEBI:61717"/>
        <label>2</label>
    </ligand>
</feature>
<keyword evidence="3 8" id="KW-0349">Heme</keyword>
<dbReference type="InterPro" id="IPR036909">
    <property type="entry name" value="Cyt_c-like_dom_sf"/>
</dbReference>
<evidence type="ECO:0000256" key="2">
    <source>
        <dbReference type="ARBA" id="ARBA00022448"/>
    </source>
</evidence>
<feature type="binding site" description="covalent" evidence="8">
    <location>
        <position position="51"/>
    </location>
    <ligand>
        <name>heme c</name>
        <dbReference type="ChEBI" id="CHEBI:61717"/>
        <label>1</label>
    </ligand>
</feature>
<dbReference type="GO" id="GO:0005506">
    <property type="term" value="F:iron ion binding"/>
    <property type="evidence" value="ECO:0007669"/>
    <property type="project" value="InterPro"/>
</dbReference>
<feature type="signal peptide" evidence="10">
    <location>
        <begin position="1"/>
        <end position="19"/>
    </location>
</feature>
<dbReference type="GO" id="GO:0020037">
    <property type="term" value="F:heme binding"/>
    <property type="evidence" value="ECO:0007669"/>
    <property type="project" value="InterPro"/>
</dbReference>
<feature type="domain" description="Cytochrome c" evidence="11">
    <location>
        <begin position="127"/>
        <end position="220"/>
    </location>
</feature>
<evidence type="ECO:0000256" key="3">
    <source>
        <dbReference type="ARBA" id="ARBA00022617"/>
    </source>
</evidence>
<dbReference type="InterPro" id="IPR050597">
    <property type="entry name" value="Cytochrome_c_Oxidase_Subunit"/>
</dbReference>
<dbReference type="PIRSF" id="PIRSF000005">
    <property type="entry name" value="Cytochrome_c4"/>
    <property type="match status" value="1"/>
</dbReference>
<dbReference type="KEGG" id="dsc:ABOD76_00905"/>
<keyword evidence="10" id="KW-0732">Signal</keyword>
<comment type="subcellular location">
    <subcellularLocation>
        <location evidence="1">Periplasm</location>
    </subcellularLocation>
</comment>
<feature type="domain" description="Cytochrome c" evidence="11">
    <location>
        <begin position="35"/>
        <end position="116"/>
    </location>
</feature>
<protein>
    <submittedName>
        <fullName evidence="12">C-type cytochrome</fullName>
    </submittedName>
</protein>
<evidence type="ECO:0000256" key="5">
    <source>
        <dbReference type="ARBA" id="ARBA00022764"/>
    </source>
</evidence>
<evidence type="ECO:0000256" key="9">
    <source>
        <dbReference type="PIRSR" id="PIRSR000005-2"/>
    </source>
</evidence>
<dbReference type="AlphaFoldDB" id="A0AAU7U5C7"/>
<dbReference type="SUPFAM" id="SSF46626">
    <property type="entry name" value="Cytochrome c"/>
    <property type="match status" value="2"/>
</dbReference>
<keyword evidence="4 9" id="KW-0479">Metal-binding</keyword>
<keyword evidence="5" id="KW-0574">Periplasm</keyword>
<evidence type="ECO:0000256" key="1">
    <source>
        <dbReference type="ARBA" id="ARBA00004418"/>
    </source>
</evidence>
<feature type="binding site" description="covalent" evidence="8">
    <location>
        <position position="48"/>
    </location>
    <ligand>
        <name>heme c</name>
        <dbReference type="ChEBI" id="CHEBI:61717"/>
        <label>1</label>
    </ligand>
</feature>
<proteinExistence type="predicted"/>
<feature type="binding site" description="axial binding residue" evidence="9">
    <location>
        <position position="197"/>
    </location>
    <ligand>
        <name>heme c</name>
        <dbReference type="ChEBI" id="CHEBI:61717"/>
        <label>2</label>
    </ligand>
    <ligandPart>
        <name>Fe</name>
        <dbReference type="ChEBI" id="CHEBI:18248"/>
    </ligandPart>
</feature>
<accession>A0AAU7U5C7</accession>
<evidence type="ECO:0000256" key="10">
    <source>
        <dbReference type="SAM" id="SignalP"/>
    </source>
</evidence>
<feature type="binding site" description="axial binding residue" evidence="9">
    <location>
        <position position="93"/>
    </location>
    <ligand>
        <name>heme c</name>
        <dbReference type="ChEBI" id="CHEBI:61717"/>
        <label>1</label>
    </ligand>
    <ligandPart>
        <name>Fe</name>
        <dbReference type="ChEBI" id="CHEBI:18248"/>
    </ligandPart>
</feature>
<organism evidence="12">
    <name type="scientific">Deinococcus sonorensis KR-87</name>
    <dbReference type="NCBI Taxonomy" id="694439"/>
    <lineage>
        <taxon>Bacteria</taxon>
        <taxon>Thermotogati</taxon>
        <taxon>Deinococcota</taxon>
        <taxon>Deinococci</taxon>
        <taxon>Deinococcales</taxon>
        <taxon>Deinococcaceae</taxon>
        <taxon>Deinococcus</taxon>
    </lineage>
</organism>
<dbReference type="GO" id="GO:0042597">
    <property type="term" value="C:periplasmic space"/>
    <property type="evidence" value="ECO:0007669"/>
    <property type="project" value="UniProtKB-SubCell"/>
</dbReference>
<keyword evidence="7 9" id="KW-0408">Iron</keyword>
<reference evidence="12" key="1">
    <citation type="submission" date="2024-06" db="EMBL/GenBank/DDBJ databases">
        <title>Draft Genome Sequence of Deinococcus sonorensis Type Strain KR-87, a Biofilm Producing Representative of the Genus Deinococcus.</title>
        <authorList>
            <person name="Boren L.S."/>
            <person name="Grosso R.A."/>
            <person name="Hugenberg-Cox A.N."/>
            <person name="Hill J.T.E."/>
            <person name="Albert C.M."/>
            <person name="Tuohy J.M."/>
        </authorList>
    </citation>
    <scope>NUCLEOTIDE SEQUENCE</scope>
    <source>
        <strain evidence="12">KR-87</strain>
        <plasmid evidence="12">pDson04</plasmid>
    </source>
</reference>
<dbReference type="InterPro" id="IPR024167">
    <property type="entry name" value="Cytochrome_c4-like"/>
</dbReference>
<evidence type="ECO:0000256" key="6">
    <source>
        <dbReference type="ARBA" id="ARBA00022982"/>
    </source>
</evidence>
<feature type="binding site" description="axial binding residue" evidence="9">
    <location>
        <position position="52"/>
    </location>
    <ligand>
        <name>heme c</name>
        <dbReference type="ChEBI" id="CHEBI:61717"/>
        <label>1</label>
    </ligand>
    <ligandPart>
        <name>Fe</name>
        <dbReference type="ChEBI" id="CHEBI:18248"/>
    </ligandPart>
</feature>
<evidence type="ECO:0000256" key="8">
    <source>
        <dbReference type="PIRSR" id="PIRSR000005-1"/>
    </source>
</evidence>
<dbReference type="PANTHER" id="PTHR33751:SF9">
    <property type="entry name" value="CYTOCHROME C4"/>
    <property type="match status" value="1"/>
</dbReference>
<dbReference type="Gene3D" id="1.10.760.10">
    <property type="entry name" value="Cytochrome c-like domain"/>
    <property type="match status" value="2"/>
</dbReference>
<gene>
    <name evidence="12" type="ORF">ABOD76_00905</name>
</gene>
<dbReference type="GO" id="GO:0009055">
    <property type="term" value="F:electron transfer activity"/>
    <property type="evidence" value="ECO:0007669"/>
    <property type="project" value="InterPro"/>
</dbReference>
<evidence type="ECO:0000256" key="4">
    <source>
        <dbReference type="ARBA" id="ARBA00022723"/>
    </source>
</evidence>
<feature type="binding site" description="covalent" evidence="8">
    <location>
        <position position="151"/>
    </location>
    <ligand>
        <name>heme c</name>
        <dbReference type="ChEBI" id="CHEBI:61717"/>
        <label>2</label>
    </ligand>
</feature>
<keyword evidence="12" id="KW-0614">Plasmid</keyword>
<name>A0AAU7U5C7_9DEIO</name>
<evidence type="ECO:0000259" key="11">
    <source>
        <dbReference type="PROSITE" id="PS51007"/>
    </source>
</evidence>
<sequence length="225" mass="23617">MRRALGVGAALLGALAVLALTAASSGTRPSVPANAQTAPGVLAAQLGCPVCHGQRGQAPLSNIPSLAGQHAEWLEARLEAFRAQAQAGEDGIMPRYARHLTDAQIRALAGAYSRDPLPHPTRVLQAQLVSEGQALYERGRPYQGQIACATCHGSAGSGGTTPLVPRIGGQHGGYVIYRLNVYRQLPARPDQPSAQAMRTVARTLSDRDIQAVAAYVQQLPTGSFQ</sequence>
<dbReference type="PROSITE" id="PS51007">
    <property type="entry name" value="CYTC"/>
    <property type="match status" value="2"/>
</dbReference>
<feature type="binding site" description="axial binding residue" evidence="9">
    <location>
        <position position="152"/>
    </location>
    <ligand>
        <name>heme c</name>
        <dbReference type="ChEBI" id="CHEBI:61717"/>
        <label>2</label>
    </ligand>
    <ligandPart>
        <name>Fe</name>
        <dbReference type="ChEBI" id="CHEBI:18248"/>
    </ligandPart>
</feature>
<evidence type="ECO:0000313" key="12">
    <source>
        <dbReference type="EMBL" id="XBV83315.1"/>
    </source>
</evidence>
<dbReference type="Pfam" id="PF00034">
    <property type="entry name" value="Cytochrom_C"/>
    <property type="match status" value="1"/>
</dbReference>